<comment type="caution">
    <text evidence="2">The sequence shown here is derived from an EMBL/GenBank/DDBJ whole genome shotgun (WGS) entry which is preliminary data.</text>
</comment>
<dbReference type="Pfam" id="PF01381">
    <property type="entry name" value="HTH_3"/>
    <property type="match status" value="1"/>
</dbReference>
<evidence type="ECO:0000313" key="3">
    <source>
        <dbReference type="Proteomes" id="UP000527143"/>
    </source>
</evidence>
<protein>
    <submittedName>
        <fullName evidence="2">Transcriptional regulator with XRE-family HTH domain</fullName>
    </submittedName>
</protein>
<dbReference type="PROSITE" id="PS50943">
    <property type="entry name" value="HTH_CROC1"/>
    <property type="match status" value="1"/>
</dbReference>
<proteinExistence type="predicted"/>
<sequence length="212" mass="23352">MRPDVLALALVGRQRYELASRCGSPCDGAQDGLFLMALTDFHSTGLALRRWRLLHRIKQAHAAEIFGVTQSTISRWEAGSIAPAPDQYARLWSVLSARLEAAADRELAKLVCESPRPVHIICNTTHTLLAASSSRRGEFGQEDLTGRSLWPYATPEIAAAEYRMRDAGEPCVELETGNNDSVAVPIRSSRCRWTRMMLSDGSAVRLVETLAS</sequence>
<name>A0A840YPG8_9SPHN</name>
<evidence type="ECO:0000313" key="2">
    <source>
        <dbReference type="EMBL" id="MBB5709742.1"/>
    </source>
</evidence>
<dbReference type="Gene3D" id="1.10.260.40">
    <property type="entry name" value="lambda repressor-like DNA-binding domains"/>
    <property type="match status" value="1"/>
</dbReference>
<dbReference type="InterPro" id="IPR010982">
    <property type="entry name" value="Lambda_DNA-bd_dom_sf"/>
</dbReference>
<reference evidence="2 3" key="1">
    <citation type="submission" date="2020-08" db="EMBL/GenBank/DDBJ databases">
        <title>Genomic Encyclopedia of Type Strains, Phase IV (KMG-IV): sequencing the most valuable type-strain genomes for metagenomic binning, comparative biology and taxonomic classification.</title>
        <authorList>
            <person name="Goeker M."/>
        </authorList>
    </citation>
    <scope>NUCLEOTIDE SEQUENCE [LARGE SCALE GENOMIC DNA]</scope>
    <source>
        <strain evidence="2 3">DSM 26736</strain>
    </source>
</reference>
<dbReference type="AlphaFoldDB" id="A0A840YPG8"/>
<dbReference type="InterPro" id="IPR001387">
    <property type="entry name" value="Cro/C1-type_HTH"/>
</dbReference>
<evidence type="ECO:0000259" key="1">
    <source>
        <dbReference type="PROSITE" id="PS50943"/>
    </source>
</evidence>
<dbReference type="SMART" id="SM00530">
    <property type="entry name" value="HTH_XRE"/>
    <property type="match status" value="1"/>
</dbReference>
<keyword evidence="3" id="KW-1185">Reference proteome</keyword>
<dbReference type="CDD" id="cd00093">
    <property type="entry name" value="HTH_XRE"/>
    <property type="match status" value="1"/>
</dbReference>
<feature type="domain" description="HTH cro/C1-type" evidence="1">
    <location>
        <begin position="48"/>
        <end position="86"/>
    </location>
</feature>
<gene>
    <name evidence="2" type="ORF">FHT02_000964</name>
</gene>
<dbReference type="EMBL" id="JACIJF010000002">
    <property type="protein sequence ID" value="MBB5709742.1"/>
    <property type="molecule type" value="Genomic_DNA"/>
</dbReference>
<dbReference type="GO" id="GO:0003677">
    <property type="term" value="F:DNA binding"/>
    <property type="evidence" value="ECO:0007669"/>
    <property type="project" value="InterPro"/>
</dbReference>
<accession>A0A840YPG8</accession>
<dbReference type="Proteomes" id="UP000527143">
    <property type="component" value="Unassembled WGS sequence"/>
</dbReference>
<organism evidence="2 3">
    <name type="scientific">Sphingomonas xinjiangensis</name>
    <dbReference type="NCBI Taxonomy" id="643568"/>
    <lineage>
        <taxon>Bacteria</taxon>
        <taxon>Pseudomonadati</taxon>
        <taxon>Pseudomonadota</taxon>
        <taxon>Alphaproteobacteria</taxon>
        <taxon>Sphingomonadales</taxon>
        <taxon>Sphingomonadaceae</taxon>
        <taxon>Sphingomonas</taxon>
    </lineage>
</organism>
<dbReference type="SUPFAM" id="SSF47413">
    <property type="entry name" value="lambda repressor-like DNA-binding domains"/>
    <property type="match status" value="1"/>
</dbReference>